<dbReference type="GO" id="GO:0005886">
    <property type="term" value="C:plasma membrane"/>
    <property type="evidence" value="ECO:0007669"/>
    <property type="project" value="TreeGrafter"/>
</dbReference>
<feature type="domain" description="GtrA/DPMS transmembrane" evidence="7">
    <location>
        <begin position="14"/>
        <end position="101"/>
    </location>
</feature>
<reference evidence="8 9" key="1">
    <citation type="submission" date="2016-10" db="EMBL/GenBank/DDBJ databases">
        <authorList>
            <person name="de Groot N.N."/>
        </authorList>
    </citation>
    <scope>NUCLEOTIDE SEQUENCE [LARGE SCALE GENOMIC DNA]</scope>
    <source>
        <strain evidence="8 9">DSM 19938</strain>
    </source>
</reference>
<comment type="subcellular location">
    <subcellularLocation>
        <location evidence="1">Membrane</location>
        <topology evidence="1">Multi-pass membrane protein</topology>
    </subcellularLocation>
</comment>
<evidence type="ECO:0000256" key="3">
    <source>
        <dbReference type="ARBA" id="ARBA00022692"/>
    </source>
</evidence>
<sequence length="162" mass="18328">MENNLLNTRDIFAYFLVAATGALIQLIIGTLAQDWFAITYVQSLTLGYLVASVAGFFLTKIFAFNTKNKSKSHREMVKFSLVTVLSFCITVYGSDALYQLTLLTVGQYKIRIPFSIKLVDVNKLFSQLACMGISFSSNYILHKKFTFHDTGFYDRLKSLLSK</sequence>
<feature type="transmembrane region" description="Helical" evidence="6">
    <location>
        <begin position="44"/>
        <end position="64"/>
    </location>
</feature>
<dbReference type="GO" id="GO:0000271">
    <property type="term" value="P:polysaccharide biosynthetic process"/>
    <property type="evidence" value="ECO:0007669"/>
    <property type="project" value="InterPro"/>
</dbReference>
<keyword evidence="4 6" id="KW-1133">Transmembrane helix</keyword>
<feature type="transmembrane region" description="Helical" evidence="6">
    <location>
        <begin position="76"/>
        <end position="94"/>
    </location>
</feature>
<evidence type="ECO:0000313" key="8">
    <source>
        <dbReference type="EMBL" id="SEJ47591.1"/>
    </source>
</evidence>
<dbReference type="PANTHER" id="PTHR38459:SF1">
    <property type="entry name" value="PROPHAGE BACTOPRENOL-LINKED GLUCOSE TRANSLOCASE HOMOLOG"/>
    <property type="match status" value="1"/>
</dbReference>
<evidence type="ECO:0000256" key="2">
    <source>
        <dbReference type="ARBA" id="ARBA00009399"/>
    </source>
</evidence>
<protein>
    <submittedName>
        <fullName evidence="8">Putative flippase GtrA (Transmembrane translocase of bactoprenol-linked glucose)</fullName>
    </submittedName>
</protein>
<evidence type="ECO:0000256" key="4">
    <source>
        <dbReference type="ARBA" id="ARBA00022989"/>
    </source>
</evidence>
<comment type="similarity">
    <text evidence="2">Belongs to the GtrA family.</text>
</comment>
<dbReference type="OrthoDB" id="957443at2"/>
<evidence type="ECO:0000256" key="5">
    <source>
        <dbReference type="ARBA" id="ARBA00023136"/>
    </source>
</evidence>
<evidence type="ECO:0000256" key="6">
    <source>
        <dbReference type="SAM" id="Phobius"/>
    </source>
</evidence>
<dbReference type="RefSeq" id="WP_090339241.1">
    <property type="nucleotide sequence ID" value="NZ_FNXY01000008.1"/>
</dbReference>
<dbReference type="STRING" id="408657.SAMN04487995_4881"/>
<dbReference type="EMBL" id="FNXY01000008">
    <property type="protein sequence ID" value="SEJ47591.1"/>
    <property type="molecule type" value="Genomic_DNA"/>
</dbReference>
<keyword evidence="5 6" id="KW-0472">Membrane</keyword>
<dbReference type="Pfam" id="PF04138">
    <property type="entry name" value="GtrA_DPMS_TM"/>
    <property type="match status" value="1"/>
</dbReference>
<keyword evidence="9" id="KW-1185">Reference proteome</keyword>
<gene>
    <name evidence="8" type="ORF">SAMN04487995_4881</name>
</gene>
<dbReference type="PANTHER" id="PTHR38459">
    <property type="entry name" value="PROPHAGE BACTOPRENOL-LINKED GLUCOSE TRANSLOCASE HOMOLOG"/>
    <property type="match status" value="1"/>
</dbReference>
<feature type="transmembrane region" description="Helical" evidence="6">
    <location>
        <begin position="12"/>
        <end position="32"/>
    </location>
</feature>
<evidence type="ECO:0000313" key="9">
    <source>
        <dbReference type="Proteomes" id="UP000199532"/>
    </source>
</evidence>
<dbReference type="Proteomes" id="UP000199532">
    <property type="component" value="Unassembled WGS sequence"/>
</dbReference>
<dbReference type="AlphaFoldDB" id="A0A1H6Z2B4"/>
<organism evidence="8 9">
    <name type="scientific">Dyadobacter koreensis</name>
    <dbReference type="NCBI Taxonomy" id="408657"/>
    <lineage>
        <taxon>Bacteria</taxon>
        <taxon>Pseudomonadati</taxon>
        <taxon>Bacteroidota</taxon>
        <taxon>Cytophagia</taxon>
        <taxon>Cytophagales</taxon>
        <taxon>Spirosomataceae</taxon>
        <taxon>Dyadobacter</taxon>
    </lineage>
</organism>
<dbReference type="InterPro" id="IPR051401">
    <property type="entry name" value="GtrA_CellWall_Glycosyl"/>
</dbReference>
<keyword evidence="3 6" id="KW-0812">Transmembrane</keyword>
<name>A0A1H6Z2B4_9BACT</name>
<proteinExistence type="inferred from homology"/>
<accession>A0A1H6Z2B4</accession>
<evidence type="ECO:0000259" key="7">
    <source>
        <dbReference type="Pfam" id="PF04138"/>
    </source>
</evidence>
<dbReference type="InterPro" id="IPR007267">
    <property type="entry name" value="GtrA_DPMS_TM"/>
</dbReference>
<evidence type="ECO:0000256" key="1">
    <source>
        <dbReference type="ARBA" id="ARBA00004141"/>
    </source>
</evidence>